<protein>
    <recommendedName>
        <fullName evidence="2">NADH-quinone oxidoreductase subunit J</fullName>
        <ecNumber evidence="2">7.1.1.-</ecNumber>
    </recommendedName>
</protein>
<keyword evidence="2" id="KW-1133">Transmembrane helix</keyword>
<feature type="transmembrane region" description="Helical" evidence="2">
    <location>
        <begin position="64"/>
        <end position="82"/>
    </location>
</feature>
<accession>A0ABP0EWE4</accession>
<gene>
    <name evidence="3" type="ORF">CAXC1_320002</name>
</gene>
<evidence type="ECO:0000256" key="2">
    <source>
        <dbReference type="RuleBase" id="RU004429"/>
    </source>
</evidence>
<comment type="caution">
    <text evidence="2">Lacks conserved residue(s) required for the propagation of feature annotation.</text>
</comment>
<keyword evidence="4" id="KW-1185">Reference proteome</keyword>
<evidence type="ECO:0000313" key="4">
    <source>
        <dbReference type="Proteomes" id="UP001314181"/>
    </source>
</evidence>
<sequence length="166" mass="18483">MHTNPVNSIFSLIGVFIAAACLMIAIGIEFYAFTLLIIYVGAVAILFLFLVTLSNAKDKVLRSFIPLLFCAMPVLLLLWKFLNIFHLTKRSWSTASETSTAHIGYAMFTKYFLPLQLVGVLLLLSMCATVALVLEKSKRKDQLVALETRKVVLIDKKFGEGVDCDC</sequence>
<keyword evidence="2" id="KW-0472">Membrane</keyword>
<comment type="catalytic activity">
    <reaction evidence="2">
        <text>a quinone + NADH + 5 H(+)(in) = a quinol + NAD(+) + 4 H(+)(out)</text>
        <dbReference type="Rhea" id="RHEA:57888"/>
        <dbReference type="ChEBI" id="CHEBI:15378"/>
        <dbReference type="ChEBI" id="CHEBI:24646"/>
        <dbReference type="ChEBI" id="CHEBI:57540"/>
        <dbReference type="ChEBI" id="CHEBI:57945"/>
        <dbReference type="ChEBI" id="CHEBI:132124"/>
    </reaction>
</comment>
<comment type="subcellular location">
    <subcellularLocation>
        <location evidence="2">Cell membrane</location>
        <topology evidence="2">Multi-pass membrane protein</topology>
    </subcellularLocation>
</comment>
<dbReference type="InterPro" id="IPR042106">
    <property type="entry name" value="Nuo/plastoQ_OxRdtase_6_NuoJ"/>
</dbReference>
<keyword evidence="2" id="KW-0520">NAD</keyword>
<evidence type="ECO:0000256" key="1">
    <source>
        <dbReference type="ARBA" id="ARBA00005698"/>
    </source>
</evidence>
<dbReference type="EMBL" id="CAWVOK010000025">
    <property type="protein sequence ID" value="CAK8163197.1"/>
    <property type="molecule type" value="Genomic_DNA"/>
</dbReference>
<keyword evidence="2" id="KW-0812">Transmembrane</keyword>
<evidence type="ECO:0000313" key="3">
    <source>
        <dbReference type="EMBL" id="CAK8163197.1"/>
    </source>
</evidence>
<comment type="caution">
    <text evidence="3">The sequence shown here is derived from an EMBL/GenBank/DDBJ whole genome shotgun (WGS) entry which is preliminary data.</text>
</comment>
<reference evidence="3 4" key="1">
    <citation type="submission" date="2024-01" db="EMBL/GenBank/DDBJ databases">
        <authorList>
            <person name="Kunselman E."/>
        </authorList>
    </citation>
    <scope>NUCLEOTIDE SEQUENCE [LARGE SCALE GENOMIC DNA]</scope>
    <source>
        <strain evidence="3">2 abalone samples</strain>
    </source>
</reference>
<dbReference type="Pfam" id="PF00499">
    <property type="entry name" value="Oxidored_q3"/>
    <property type="match status" value="1"/>
</dbReference>
<keyword evidence="2" id="KW-0874">Quinone</keyword>
<dbReference type="PANTHER" id="PTHR33269:SF17">
    <property type="entry name" value="NADH-UBIQUINONE OXIDOREDUCTASE CHAIN 6"/>
    <property type="match status" value="1"/>
</dbReference>
<comment type="function">
    <text evidence="2">NDH-1 shuttles electrons from NADH, via FMN and iron-sulfur (Fe-S) centers, to quinones in the respiratory chain. Couples the redox reaction to proton translocation (for every two electrons transferred, four hydrogen ions are translocated across the cytoplasmic membrane), and thus conserves the redox energy in a proton gradient.</text>
</comment>
<feature type="transmembrane region" description="Helical" evidence="2">
    <location>
        <begin position="7"/>
        <end position="26"/>
    </location>
</feature>
<dbReference type="Gene3D" id="1.20.120.1200">
    <property type="entry name" value="NADH-ubiquinone/plastoquinone oxidoreductase chain 6, subunit NuoJ"/>
    <property type="match status" value="1"/>
</dbReference>
<proteinExistence type="inferred from homology"/>
<feature type="transmembrane region" description="Helical" evidence="2">
    <location>
        <begin position="111"/>
        <end position="134"/>
    </location>
</feature>
<keyword evidence="2" id="KW-1003">Cell membrane</keyword>
<dbReference type="EC" id="7.1.1.-" evidence="2"/>
<dbReference type="PANTHER" id="PTHR33269">
    <property type="entry name" value="NADH-UBIQUINONE OXIDOREDUCTASE CHAIN 6"/>
    <property type="match status" value="1"/>
</dbReference>
<comment type="similarity">
    <text evidence="1 2">Belongs to the complex I subunit 6 family.</text>
</comment>
<dbReference type="Proteomes" id="UP001314181">
    <property type="component" value="Unassembled WGS sequence"/>
</dbReference>
<organism evidence="3 4">
    <name type="scientific">Candidatus Xenohaliotis californiensis</name>
    <dbReference type="NCBI Taxonomy" id="84677"/>
    <lineage>
        <taxon>Bacteria</taxon>
        <taxon>Pseudomonadati</taxon>
        <taxon>Pseudomonadota</taxon>
        <taxon>Alphaproteobacteria</taxon>
        <taxon>Rickettsiales</taxon>
        <taxon>Anaplasmataceae</taxon>
        <taxon>Candidatus Xenohaliotis</taxon>
    </lineage>
</organism>
<feature type="transmembrane region" description="Helical" evidence="2">
    <location>
        <begin position="32"/>
        <end position="52"/>
    </location>
</feature>
<name>A0ABP0EWE4_9RICK</name>
<dbReference type="InterPro" id="IPR001457">
    <property type="entry name" value="NADH_UbQ/plastoQ_OxRdtase_su6"/>
</dbReference>